<gene>
    <name evidence="2" type="ORF">DPMN_089227</name>
</gene>
<comment type="caution">
    <text evidence="2">The sequence shown here is derived from an EMBL/GenBank/DDBJ whole genome shotgun (WGS) entry which is preliminary data.</text>
</comment>
<proteinExistence type="predicted"/>
<dbReference type="Proteomes" id="UP000828390">
    <property type="component" value="Unassembled WGS sequence"/>
</dbReference>
<dbReference type="AlphaFoldDB" id="A0A9D4KVK5"/>
<evidence type="ECO:0000313" key="3">
    <source>
        <dbReference type="Proteomes" id="UP000828390"/>
    </source>
</evidence>
<evidence type="ECO:0000256" key="1">
    <source>
        <dbReference type="SAM" id="MobiDB-lite"/>
    </source>
</evidence>
<evidence type="ECO:0000313" key="2">
    <source>
        <dbReference type="EMBL" id="KAH3846920.1"/>
    </source>
</evidence>
<name>A0A9D4KVK5_DREPO</name>
<reference evidence="2" key="2">
    <citation type="submission" date="2020-11" db="EMBL/GenBank/DDBJ databases">
        <authorList>
            <person name="McCartney M.A."/>
            <person name="Auch B."/>
            <person name="Kono T."/>
            <person name="Mallez S."/>
            <person name="Becker A."/>
            <person name="Gohl D.M."/>
            <person name="Silverstein K.A.T."/>
            <person name="Koren S."/>
            <person name="Bechman K.B."/>
            <person name="Herman A."/>
            <person name="Abrahante J.E."/>
            <person name="Garbe J."/>
        </authorList>
    </citation>
    <scope>NUCLEOTIDE SEQUENCE</scope>
    <source>
        <strain evidence="2">Duluth1</strain>
        <tissue evidence="2">Whole animal</tissue>
    </source>
</reference>
<sequence length="89" mass="9938">MIISETLTQTSEPKASFKVDADGHLNESEAVLNRVILEPEADDERSSILRKIASGSNDNTLQGDLGDMKEEEEEEEEEEDEDGDDDRIL</sequence>
<feature type="compositionally biased region" description="Acidic residues" evidence="1">
    <location>
        <begin position="69"/>
        <end position="89"/>
    </location>
</feature>
<organism evidence="2 3">
    <name type="scientific">Dreissena polymorpha</name>
    <name type="common">Zebra mussel</name>
    <name type="synonym">Mytilus polymorpha</name>
    <dbReference type="NCBI Taxonomy" id="45954"/>
    <lineage>
        <taxon>Eukaryota</taxon>
        <taxon>Metazoa</taxon>
        <taxon>Spiralia</taxon>
        <taxon>Lophotrochozoa</taxon>
        <taxon>Mollusca</taxon>
        <taxon>Bivalvia</taxon>
        <taxon>Autobranchia</taxon>
        <taxon>Heteroconchia</taxon>
        <taxon>Euheterodonta</taxon>
        <taxon>Imparidentia</taxon>
        <taxon>Neoheterodontei</taxon>
        <taxon>Myida</taxon>
        <taxon>Dreissenoidea</taxon>
        <taxon>Dreissenidae</taxon>
        <taxon>Dreissena</taxon>
    </lineage>
</organism>
<reference evidence="2" key="1">
    <citation type="journal article" date="2019" name="bioRxiv">
        <title>The Genome of the Zebra Mussel, Dreissena polymorpha: A Resource for Invasive Species Research.</title>
        <authorList>
            <person name="McCartney M.A."/>
            <person name="Auch B."/>
            <person name="Kono T."/>
            <person name="Mallez S."/>
            <person name="Zhang Y."/>
            <person name="Obille A."/>
            <person name="Becker A."/>
            <person name="Abrahante J.E."/>
            <person name="Garbe J."/>
            <person name="Badalamenti J.P."/>
            <person name="Herman A."/>
            <person name="Mangelson H."/>
            <person name="Liachko I."/>
            <person name="Sullivan S."/>
            <person name="Sone E.D."/>
            <person name="Koren S."/>
            <person name="Silverstein K.A.T."/>
            <person name="Beckman K.B."/>
            <person name="Gohl D.M."/>
        </authorList>
    </citation>
    <scope>NUCLEOTIDE SEQUENCE</scope>
    <source>
        <strain evidence="2">Duluth1</strain>
        <tissue evidence="2">Whole animal</tissue>
    </source>
</reference>
<feature type="region of interest" description="Disordered" evidence="1">
    <location>
        <begin position="49"/>
        <end position="89"/>
    </location>
</feature>
<accession>A0A9D4KVK5</accession>
<dbReference type="EMBL" id="JAIWYP010000003">
    <property type="protein sequence ID" value="KAH3846920.1"/>
    <property type="molecule type" value="Genomic_DNA"/>
</dbReference>
<protein>
    <submittedName>
        <fullName evidence="2">Uncharacterized protein</fullName>
    </submittedName>
</protein>
<keyword evidence="3" id="KW-1185">Reference proteome</keyword>